<keyword evidence="8" id="KW-1185">Reference proteome</keyword>
<dbReference type="SFLD" id="SFLDG01154">
    <property type="entry name" value="Main.5:_Phi-like"/>
    <property type="match status" value="1"/>
</dbReference>
<dbReference type="InterPro" id="IPR004045">
    <property type="entry name" value="Glutathione_S-Trfase_N"/>
</dbReference>
<dbReference type="OrthoDB" id="422574at2759"/>
<dbReference type="InterPro" id="IPR036282">
    <property type="entry name" value="Glutathione-S-Trfase_C_sf"/>
</dbReference>
<dbReference type="PANTHER" id="PTHR43900">
    <property type="entry name" value="GLUTATHIONE S-TRANSFERASE RHO"/>
    <property type="match status" value="1"/>
</dbReference>
<dbReference type="FunFam" id="1.20.1050.10:FF:000004">
    <property type="entry name" value="Glutathione S-transferase F2"/>
    <property type="match status" value="1"/>
</dbReference>
<dbReference type="Gene3D" id="3.40.30.10">
    <property type="entry name" value="Glutaredoxin"/>
    <property type="match status" value="1"/>
</dbReference>
<dbReference type="Pfam" id="PF00043">
    <property type="entry name" value="GST_C"/>
    <property type="match status" value="1"/>
</dbReference>
<dbReference type="PROSITE" id="PS50405">
    <property type="entry name" value="GST_CTER"/>
    <property type="match status" value="1"/>
</dbReference>
<dbReference type="EMBL" id="KZ773137">
    <property type="protein sequence ID" value="PTQ26721.1"/>
    <property type="molecule type" value="Genomic_DNA"/>
</dbReference>
<evidence type="ECO:0000259" key="6">
    <source>
        <dbReference type="PROSITE" id="PS50405"/>
    </source>
</evidence>
<dbReference type="Gramene" id="Mp7g02980.1">
    <property type="protein sequence ID" value="Mp7g02980.1.cds"/>
    <property type="gene ID" value="Mp7g02980"/>
</dbReference>
<organism evidence="7 8">
    <name type="scientific">Marchantia polymorpha</name>
    <name type="common">Common liverwort</name>
    <name type="synonym">Marchantia aquatica</name>
    <dbReference type="NCBI Taxonomy" id="3197"/>
    <lineage>
        <taxon>Eukaryota</taxon>
        <taxon>Viridiplantae</taxon>
        <taxon>Streptophyta</taxon>
        <taxon>Embryophyta</taxon>
        <taxon>Marchantiophyta</taxon>
        <taxon>Marchantiopsida</taxon>
        <taxon>Marchantiidae</taxon>
        <taxon>Marchantiales</taxon>
        <taxon>Marchantiaceae</taxon>
        <taxon>Marchantia</taxon>
    </lineage>
</organism>
<evidence type="ECO:0000256" key="1">
    <source>
        <dbReference type="ARBA" id="ARBA00010128"/>
    </source>
</evidence>
<protein>
    <recommendedName>
        <fullName evidence="2">glutathione transferase</fullName>
        <ecNumber evidence="2">2.5.1.18</ecNumber>
    </recommendedName>
</protein>
<dbReference type="GO" id="GO:0009636">
    <property type="term" value="P:response to toxic substance"/>
    <property type="evidence" value="ECO:0007669"/>
    <property type="project" value="UniProtKB-ARBA"/>
</dbReference>
<dbReference type="EC" id="2.5.1.18" evidence="2"/>
<evidence type="ECO:0000256" key="2">
    <source>
        <dbReference type="ARBA" id="ARBA00012452"/>
    </source>
</evidence>
<dbReference type="FunFam" id="3.40.30.10:FF:000016">
    <property type="entry name" value="Glutathione S-transferase F2"/>
    <property type="match status" value="1"/>
</dbReference>
<evidence type="ECO:0000313" key="8">
    <source>
        <dbReference type="Proteomes" id="UP000244005"/>
    </source>
</evidence>
<reference evidence="7" key="2">
    <citation type="submission" date="2017-12" db="EMBL/GenBank/DDBJ databases">
        <title>WGS assembly of Marchantia polymorpha.</title>
        <authorList>
            <person name="Bowman J.L."/>
            <person name="Kohchi T."/>
            <person name="Yamato K.T."/>
            <person name="Jenkins J."/>
            <person name="Shu S."/>
            <person name="Ishizaki K."/>
            <person name="Yamaoka S."/>
            <person name="Nishihama R."/>
            <person name="Nakamura Y."/>
            <person name="Berger F."/>
            <person name="Adam C."/>
            <person name="Aki S.S."/>
            <person name="Althoff F."/>
            <person name="Araki T."/>
            <person name="Arteaga-Vazquez M.A."/>
            <person name="Balasubrmanian S."/>
            <person name="Bauer D."/>
            <person name="Boehm C.R."/>
            <person name="Briginshaw L."/>
            <person name="Caballero-Perez J."/>
            <person name="Catarino B."/>
            <person name="Chen F."/>
            <person name="Chiyoda S."/>
            <person name="Chovatia M."/>
            <person name="Davies K.M."/>
            <person name="Delmans M."/>
            <person name="Demura T."/>
            <person name="Dierschke T."/>
            <person name="Dolan L."/>
            <person name="Dorantes-Acosta A.E."/>
            <person name="Eklund D.M."/>
            <person name="Florent S.N."/>
            <person name="Flores-Sandoval E."/>
            <person name="Fujiyama A."/>
            <person name="Fukuzawa H."/>
            <person name="Galik B."/>
            <person name="Grimanelli D."/>
            <person name="Grimwood J."/>
            <person name="Grossniklaus U."/>
            <person name="Hamada T."/>
            <person name="Haseloff J."/>
            <person name="Hetherington A.J."/>
            <person name="Higo A."/>
            <person name="Hirakawa Y."/>
            <person name="Hundley H.N."/>
            <person name="Ikeda Y."/>
            <person name="Inoue K."/>
            <person name="Inoue S."/>
            <person name="Ishida S."/>
            <person name="Jia Q."/>
            <person name="Kakita M."/>
            <person name="Kanazawa T."/>
            <person name="Kawai Y."/>
            <person name="Kawashima T."/>
            <person name="Kennedy M."/>
            <person name="Kinose K."/>
            <person name="Kinoshita T."/>
            <person name="Kohara Y."/>
            <person name="Koide E."/>
            <person name="Komatsu K."/>
            <person name="Kopischke S."/>
            <person name="Kubo M."/>
            <person name="Kyozuka J."/>
            <person name="Lagercrantz U."/>
            <person name="Lin S.S."/>
            <person name="Lindquist E."/>
            <person name="Lipzen A.M."/>
            <person name="Lu C."/>
            <person name="Luna E.D."/>
            <person name="Martienssen R.A."/>
            <person name="Minamino N."/>
            <person name="Mizutani M."/>
            <person name="Mizutani M."/>
            <person name="Mochizuki N."/>
            <person name="Monte I."/>
            <person name="Mosher R."/>
            <person name="Nagasaki H."/>
            <person name="Nakagami H."/>
            <person name="Naramoto S."/>
            <person name="Nishitani K."/>
            <person name="Ohtani M."/>
            <person name="Okamoto T."/>
            <person name="Okumura M."/>
            <person name="Phillips J."/>
            <person name="Pollak B."/>
            <person name="Reinders A."/>
            <person name="Roevekamp M."/>
            <person name="Sano R."/>
            <person name="Sawa S."/>
            <person name="Schmid M.W."/>
            <person name="Shirakawa M."/>
            <person name="Solano R."/>
            <person name="Spunde A."/>
            <person name="Suetsugu N."/>
            <person name="Sugano S."/>
            <person name="Sugiyama A."/>
            <person name="Sun R."/>
            <person name="Suzuki Y."/>
            <person name="Takenaka M."/>
            <person name="Takezawa D."/>
            <person name="Tomogane H."/>
            <person name="Tsuzuki M."/>
            <person name="Ueda T."/>
            <person name="Umeda M."/>
            <person name="Ward J.M."/>
            <person name="Watanabe Y."/>
            <person name="Yazaki K."/>
            <person name="Yokoyama R."/>
            <person name="Yoshitake Y."/>
            <person name="Yotsui I."/>
            <person name="Zachgo S."/>
            <person name="Schmutz J."/>
        </authorList>
    </citation>
    <scope>NUCLEOTIDE SEQUENCE [LARGE SCALE GENOMIC DNA]</scope>
    <source>
        <strain evidence="7">Tak-1</strain>
    </source>
</reference>
<dbReference type="SUPFAM" id="SSF52833">
    <property type="entry name" value="Thioredoxin-like"/>
    <property type="match status" value="1"/>
</dbReference>
<proteinExistence type="inferred from homology"/>
<feature type="domain" description="GST C-terminal" evidence="6">
    <location>
        <begin position="90"/>
        <end position="224"/>
    </location>
</feature>
<dbReference type="InterPro" id="IPR010987">
    <property type="entry name" value="Glutathione-S-Trfase_C-like"/>
</dbReference>
<dbReference type="SUPFAM" id="SSF47616">
    <property type="entry name" value="GST C-terminal domain-like"/>
    <property type="match status" value="1"/>
</dbReference>
<gene>
    <name evidence="7" type="ORF">MARPO_0524s0002</name>
</gene>
<sequence>MKLYGVPGSICTTRVLVTAAEKGLDKTQLQHIPVDISAGDQKKPQYLAIQPFGQVPALQDGDLTLFESRAVIRYLADKYEGQGTPLYGSSNRDRALVEQWLEVESHNFNPHISIVLNELVFTMSRGEDPDTKLVTTHYERLDRVLDVYEAHLSRQKYLAGDFFSLADLSHLPTIFYLIRVAKKPNVIFRRPHVLTWWQLISNRPAWKAIAPSIMTVTKQPKTASTSA</sequence>
<dbReference type="Pfam" id="PF02798">
    <property type="entry name" value="GST_N"/>
    <property type="match status" value="1"/>
</dbReference>
<dbReference type="CDD" id="cd03187">
    <property type="entry name" value="GST_C_Phi"/>
    <property type="match status" value="1"/>
</dbReference>
<reference evidence="8" key="1">
    <citation type="journal article" date="2017" name="Cell">
        <title>Insights into land plant evolution garnered from the Marchantia polymorpha genome.</title>
        <authorList>
            <person name="Bowman J.L."/>
            <person name="Kohchi T."/>
            <person name="Yamato K.T."/>
            <person name="Jenkins J."/>
            <person name="Shu S."/>
            <person name="Ishizaki K."/>
            <person name="Yamaoka S."/>
            <person name="Nishihama R."/>
            <person name="Nakamura Y."/>
            <person name="Berger F."/>
            <person name="Adam C."/>
            <person name="Aki S.S."/>
            <person name="Althoff F."/>
            <person name="Araki T."/>
            <person name="Arteaga-Vazquez M.A."/>
            <person name="Balasubrmanian S."/>
            <person name="Barry K."/>
            <person name="Bauer D."/>
            <person name="Boehm C.R."/>
            <person name="Briginshaw L."/>
            <person name="Caballero-Perez J."/>
            <person name="Catarino B."/>
            <person name="Chen F."/>
            <person name="Chiyoda S."/>
            <person name="Chovatia M."/>
            <person name="Davies K.M."/>
            <person name="Delmans M."/>
            <person name="Demura T."/>
            <person name="Dierschke T."/>
            <person name="Dolan L."/>
            <person name="Dorantes-Acosta A.E."/>
            <person name="Eklund D.M."/>
            <person name="Florent S.N."/>
            <person name="Flores-Sandoval E."/>
            <person name="Fujiyama A."/>
            <person name="Fukuzawa H."/>
            <person name="Galik B."/>
            <person name="Grimanelli D."/>
            <person name="Grimwood J."/>
            <person name="Grossniklaus U."/>
            <person name="Hamada T."/>
            <person name="Haseloff J."/>
            <person name="Hetherington A.J."/>
            <person name="Higo A."/>
            <person name="Hirakawa Y."/>
            <person name="Hundley H.N."/>
            <person name="Ikeda Y."/>
            <person name="Inoue K."/>
            <person name="Inoue S.I."/>
            <person name="Ishida S."/>
            <person name="Jia Q."/>
            <person name="Kakita M."/>
            <person name="Kanazawa T."/>
            <person name="Kawai Y."/>
            <person name="Kawashima T."/>
            <person name="Kennedy M."/>
            <person name="Kinose K."/>
            <person name="Kinoshita T."/>
            <person name="Kohara Y."/>
            <person name="Koide E."/>
            <person name="Komatsu K."/>
            <person name="Kopischke S."/>
            <person name="Kubo M."/>
            <person name="Kyozuka J."/>
            <person name="Lagercrantz U."/>
            <person name="Lin S.S."/>
            <person name="Lindquist E."/>
            <person name="Lipzen A.M."/>
            <person name="Lu C.W."/>
            <person name="De Luna E."/>
            <person name="Martienssen R.A."/>
            <person name="Minamino N."/>
            <person name="Mizutani M."/>
            <person name="Mizutani M."/>
            <person name="Mochizuki N."/>
            <person name="Monte I."/>
            <person name="Mosher R."/>
            <person name="Nagasaki H."/>
            <person name="Nakagami H."/>
            <person name="Naramoto S."/>
            <person name="Nishitani K."/>
            <person name="Ohtani M."/>
            <person name="Okamoto T."/>
            <person name="Okumura M."/>
            <person name="Phillips J."/>
            <person name="Pollak B."/>
            <person name="Reinders A."/>
            <person name="Rovekamp M."/>
            <person name="Sano R."/>
            <person name="Sawa S."/>
            <person name="Schmid M.W."/>
            <person name="Shirakawa M."/>
            <person name="Solano R."/>
            <person name="Spunde A."/>
            <person name="Suetsugu N."/>
            <person name="Sugano S."/>
            <person name="Sugiyama A."/>
            <person name="Sun R."/>
            <person name="Suzuki Y."/>
            <person name="Takenaka M."/>
            <person name="Takezawa D."/>
            <person name="Tomogane H."/>
            <person name="Tsuzuki M."/>
            <person name="Ueda T."/>
            <person name="Umeda M."/>
            <person name="Ward J.M."/>
            <person name="Watanabe Y."/>
            <person name="Yazaki K."/>
            <person name="Yokoyama R."/>
            <person name="Yoshitake Y."/>
            <person name="Yotsui I."/>
            <person name="Zachgo S."/>
            <person name="Schmutz J."/>
        </authorList>
    </citation>
    <scope>NUCLEOTIDE SEQUENCE [LARGE SCALE GENOMIC DNA]</scope>
    <source>
        <strain evidence="8">Tak-1</strain>
    </source>
</reference>
<dbReference type="AlphaFoldDB" id="A0A2R6VYT4"/>
<dbReference type="SFLD" id="SFLDG00358">
    <property type="entry name" value="Main_(cytGST)"/>
    <property type="match status" value="1"/>
</dbReference>
<dbReference type="Gramene" id="Mp7g02980.2">
    <property type="protein sequence ID" value="Mp7g02980.2.cds"/>
    <property type="gene ID" value="Mp7g02980"/>
</dbReference>
<dbReference type="GO" id="GO:0043295">
    <property type="term" value="F:glutathione binding"/>
    <property type="evidence" value="ECO:0000318"/>
    <property type="project" value="GO_Central"/>
</dbReference>
<dbReference type="GO" id="GO:0005737">
    <property type="term" value="C:cytoplasm"/>
    <property type="evidence" value="ECO:0000318"/>
    <property type="project" value="GO_Central"/>
</dbReference>
<dbReference type="Gene3D" id="1.20.1050.10">
    <property type="match status" value="1"/>
</dbReference>
<dbReference type="PANTHER" id="PTHR43900:SF93">
    <property type="entry name" value="PHI CLASS GLUTATHIONE S-TRANSFERASE"/>
    <property type="match status" value="1"/>
</dbReference>
<evidence type="ECO:0000259" key="5">
    <source>
        <dbReference type="PROSITE" id="PS50404"/>
    </source>
</evidence>
<dbReference type="PROSITE" id="PS50404">
    <property type="entry name" value="GST_NTER"/>
    <property type="match status" value="1"/>
</dbReference>
<comment type="similarity">
    <text evidence="1">Belongs to the GST superfamily. Phi family.</text>
</comment>
<keyword evidence="3" id="KW-0808">Transferase</keyword>
<dbReference type="GO" id="GO:0004364">
    <property type="term" value="F:glutathione transferase activity"/>
    <property type="evidence" value="ECO:0000318"/>
    <property type="project" value="GO_Central"/>
</dbReference>
<dbReference type="CDD" id="cd03053">
    <property type="entry name" value="GST_N_Phi"/>
    <property type="match status" value="1"/>
</dbReference>
<dbReference type="SFLD" id="SFLDS00019">
    <property type="entry name" value="Glutathione_Transferase_(cytos"/>
    <property type="match status" value="1"/>
</dbReference>
<dbReference type="InterPro" id="IPR004046">
    <property type="entry name" value="GST_C"/>
</dbReference>
<evidence type="ECO:0000256" key="3">
    <source>
        <dbReference type="ARBA" id="ARBA00022679"/>
    </source>
</evidence>
<dbReference type="InterPro" id="IPR034347">
    <property type="entry name" value="GST_Phi_C"/>
</dbReference>
<dbReference type="InterPro" id="IPR040079">
    <property type="entry name" value="Glutathione_S-Trfase"/>
</dbReference>
<dbReference type="InterPro" id="IPR036249">
    <property type="entry name" value="Thioredoxin-like_sf"/>
</dbReference>
<dbReference type="GO" id="GO:0006749">
    <property type="term" value="P:glutathione metabolic process"/>
    <property type="evidence" value="ECO:0000318"/>
    <property type="project" value="GO_Central"/>
</dbReference>
<feature type="domain" description="GST N-terminal" evidence="5">
    <location>
        <begin position="1"/>
        <end position="83"/>
    </location>
</feature>
<name>A0A2R6VYT4_MARPO</name>
<dbReference type="EMBL" id="KZ773137">
    <property type="protein sequence ID" value="PTQ26720.1"/>
    <property type="molecule type" value="Genomic_DNA"/>
</dbReference>
<accession>A0A2R6VYT4</accession>
<dbReference type="Proteomes" id="UP000244005">
    <property type="component" value="Unassembled WGS sequence"/>
</dbReference>
<comment type="catalytic activity">
    <reaction evidence="4">
        <text>RX + glutathione = an S-substituted glutathione + a halide anion + H(+)</text>
        <dbReference type="Rhea" id="RHEA:16437"/>
        <dbReference type="ChEBI" id="CHEBI:15378"/>
        <dbReference type="ChEBI" id="CHEBI:16042"/>
        <dbReference type="ChEBI" id="CHEBI:17792"/>
        <dbReference type="ChEBI" id="CHEBI:57925"/>
        <dbReference type="ChEBI" id="CHEBI:90779"/>
        <dbReference type="EC" id="2.5.1.18"/>
    </reaction>
</comment>
<evidence type="ECO:0000256" key="4">
    <source>
        <dbReference type="ARBA" id="ARBA00047960"/>
    </source>
</evidence>
<evidence type="ECO:0000313" key="7">
    <source>
        <dbReference type="EMBL" id="PTQ26721.1"/>
    </source>
</evidence>
<dbReference type="OMA" id="RPRFFTQ"/>